<evidence type="ECO:0000313" key="1">
    <source>
        <dbReference type="EMBL" id="KAJ3558308.1"/>
    </source>
</evidence>
<protein>
    <submittedName>
        <fullName evidence="1">Uncharacterized protein</fullName>
    </submittedName>
</protein>
<dbReference type="Proteomes" id="UP001148662">
    <property type="component" value="Unassembled WGS sequence"/>
</dbReference>
<evidence type="ECO:0000313" key="2">
    <source>
        <dbReference type="Proteomes" id="UP001148662"/>
    </source>
</evidence>
<reference evidence="1" key="1">
    <citation type="submission" date="2022-07" db="EMBL/GenBank/DDBJ databases">
        <title>Genome Sequence of Phlebia brevispora.</title>
        <authorList>
            <person name="Buettner E."/>
        </authorList>
    </citation>
    <scope>NUCLEOTIDE SEQUENCE</scope>
    <source>
        <strain evidence="1">MPL23</strain>
    </source>
</reference>
<comment type="caution">
    <text evidence="1">The sequence shown here is derived from an EMBL/GenBank/DDBJ whole genome shotgun (WGS) entry which is preliminary data.</text>
</comment>
<name>A0ACC1TCF1_9APHY</name>
<sequence>MADAVAPLSPDIQRALQEAIGNVNDAAHLPAKKKKKRSRDAESTEHSQPVDEQVKKRKKKKHHAEQVNASLDISELVSPEAVVPSETVSRDSEKKKKKTKKSKGKSRARDLTPTDQVEGPPQAQEVIVDHDAQPSHVDDDIAASSADFLSAVVAAASATSHMQDGPPDFQQPGSAFTPFPEQFTSYPPVEYPYASPLQPPFGPSSHPPPMFGDLDLSLTSSEDLLRTLQDLDITKIASVLKTLGEASVAANGLSVNIPPSFIAPPPLPGPPPVHQVAAKSDAILGRPPKQVKESGQSTRTLNTPRARVLIPTSADEGNQEHAHMLANVWMNASKLSQLAKEQGLVYKRGKFSAVEEAQLETAIENYRLSKGLTQDDMVNLIFTRDKGRDAFWVEITSALHLRPIISVYHHVRRVWHPMRGQGKWMPCEDAALKEAILKFGQQWEKVSEFVGRSGPDCRDRYRNHIEEKGIRNTGVWTKEEEEELTRIVTELTVQQGKDTDNDIFWGVVSKRMSGRRGKQQCRIKWLDTLSGKFKNEGRTVRWSQLDAYILVHKIDSLNVHDDTEIDWKKLPDEHWNVWSPHSLQRRWLCMKRSIKGYEDMSHAGKHALPLELVSPPPSRPHKKITSAEMITDSDEESTPGSSTGPGTTTHDANANS</sequence>
<keyword evidence="2" id="KW-1185">Reference proteome</keyword>
<dbReference type="EMBL" id="JANHOG010000096">
    <property type="protein sequence ID" value="KAJ3558308.1"/>
    <property type="molecule type" value="Genomic_DNA"/>
</dbReference>
<accession>A0ACC1TCF1</accession>
<gene>
    <name evidence="1" type="ORF">NM688_g996</name>
</gene>
<proteinExistence type="predicted"/>
<organism evidence="1 2">
    <name type="scientific">Phlebia brevispora</name>
    <dbReference type="NCBI Taxonomy" id="194682"/>
    <lineage>
        <taxon>Eukaryota</taxon>
        <taxon>Fungi</taxon>
        <taxon>Dikarya</taxon>
        <taxon>Basidiomycota</taxon>
        <taxon>Agaricomycotina</taxon>
        <taxon>Agaricomycetes</taxon>
        <taxon>Polyporales</taxon>
        <taxon>Meruliaceae</taxon>
        <taxon>Phlebia</taxon>
    </lineage>
</organism>